<comment type="subcellular location">
    <subcellularLocation>
        <location evidence="1">Cytoplasm</location>
    </subcellularLocation>
</comment>
<dbReference type="PANTHER" id="PTHR30027:SF3">
    <property type="entry name" value="16S RRNA (URACIL(1498)-N(3))-METHYLTRANSFERASE"/>
    <property type="match status" value="1"/>
</dbReference>
<dbReference type="GO" id="GO:0005737">
    <property type="term" value="C:cytoplasm"/>
    <property type="evidence" value="ECO:0007669"/>
    <property type="project" value="UniProtKB-SubCell"/>
</dbReference>
<dbReference type="EC" id="2.1.1.193" evidence="3"/>
<feature type="signal peptide" evidence="12">
    <location>
        <begin position="1"/>
        <end position="16"/>
    </location>
</feature>
<keyword evidence="12" id="KW-0732">Signal</keyword>
<keyword evidence="6" id="KW-0489">Methyltransferase</keyword>
<evidence type="ECO:0000256" key="1">
    <source>
        <dbReference type="ARBA" id="ARBA00004496"/>
    </source>
</evidence>
<dbReference type="GO" id="GO:0070475">
    <property type="term" value="P:rRNA base methylation"/>
    <property type="evidence" value="ECO:0007669"/>
    <property type="project" value="TreeGrafter"/>
</dbReference>
<evidence type="ECO:0000256" key="11">
    <source>
        <dbReference type="SAM" id="MobiDB-lite"/>
    </source>
</evidence>
<dbReference type="AlphaFoldDB" id="A0AAD3D0E3"/>
<keyword evidence="4" id="KW-0963">Cytoplasm</keyword>
<evidence type="ECO:0000256" key="9">
    <source>
        <dbReference type="ARBA" id="ARBA00025699"/>
    </source>
</evidence>
<comment type="similarity">
    <text evidence="2">Belongs to the RNA methyltransferase RsmE family.</text>
</comment>
<evidence type="ECO:0000259" key="13">
    <source>
        <dbReference type="Pfam" id="PF04452"/>
    </source>
</evidence>
<dbReference type="EMBL" id="BLLK01000047">
    <property type="protein sequence ID" value="GFH54345.1"/>
    <property type="molecule type" value="Genomic_DNA"/>
</dbReference>
<keyword evidence="8" id="KW-0949">S-adenosyl-L-methionine</keyword>
<dbReference type="InterPro" id="IPR029026">
    <property type="entry name" value="tRNA_m1G_MTases_N"/>
</dbReference>
<comment type="caution">
    <text evidence="14">The sequence shown here is derived from an EMBL/GenBank/DDBJ whole genome shotgun (WGS) entry which is preliminary data.</text>
</comment>
<reference evidence="14 15" key="1">
    <citation type="journal article" date="2021" name="Sci. Rep.">
        <title>The genome of the diatom Chaetoceros tenuissimus carries an ancient integrated fragment of an extant virus.</title>
        <authorList>
            <person name="Hongo Y."/>
            <person name="Kimura K."/>
            <person name="Takaki Y."/>
            <person name="Yoshida Y."/>
            <person name="Baba S."/>
            <person name="Kobayashi G."/>
            <person name="Nagasaki K."/>
            <person name="Hano T."/>
            <person name="Tomaru Y."/>
        </authorList>
    </citation>
    <scope>NUCLEOTIDE SEQUENCE [LARGE SCALE GENOMIC DNA]</scope>
    <source>
        <strain evidence="14 15">NIES-3715</strain>
    </source>
</reference>
<organism evidence="14 15">
    <name type="scientific">Chaetoceros tenuissimus</name>
    <dbReference type="NCBI Taxonomy" id="426638"/>
    <lineage>
        <taxon>Eukaryota</taxon>
        <taxon>Sar</taxon>
        <taxon>Stramenopiles</taxon>
        <taxon>Ochrophyta</taxon>
        <taxon>Bacillariophyta</taxon>
        <taxon>Coscinodiscophyceae</taxon>
        <taxon>Chaetocerotophycidae</taxon>
        <taxon>Chaetocerotales</taxon>
        <taxon>Chaetocerotaceae</taxon>
        <taxon>Chaetoceros</taxon>
    </lineage>
</organism>
<evidence type="ECO:0000256" key="12">
    <source>
        <dbReference type="SAM" id="SignalP"/>
    </source>
</evidence>
<feature type="domain" description="Ribosomal RNA small subunit methyltransferase E methyltransferase" evidence="13">
    <location>
        <begin position="313"/>
        <end position="399"/>
    </location>
</feature>
<dbReference type="SUPFAM" id="SSF75217">
    <property type="entry name" value="alpha/beta knot"/>
    <property type="match status" value="2"/>
</dbReference>
<proteinExistence type="inferred from homology"/>
<dbReference type="PANTHER" id="PTHR30027">
    <property type="entry name" value="RIBOSOMAL RNA SMALL SUBUNIT METHYLTRANSFERASE E"/>
    <property type="match status" value="1"/>
</dbReference>
<protein>
    <recommendedName>
        <fullName evidence="3">16S rRNA (uracil(1498)-N(3))-methyltransferase</fullName>
        <ecNumber evidence="3">2.1.1.193</ecNumber>
    </recommendedName>
</protein>
<keyword evidence="15" id="KW-1185">Reference proteome</keyword>
<evidence type="ECO:0000313" key="15">
    <source>
        <dbReference type="Proteomes" id="UP001054902"/>
    </source>
</evidence>
<evidence type="ECO:0000256" key="7">
    <source>
        <dbReference type="ARBA" id="ARBA00022679"/>
    </source>
</evidence>
<dbReference type="Proteomes" id="UP001054902">
    <property type="component" value="Unassembled WGS sequence"/>
</dbReference>
<evidence type="ECO:0000313" key="14">
    <source>
        <dbReference type="EMBL" id="GFH54345.1"/>
    </source>
</evidence>
<evidence type="ECO:0000256" key="4">
    <source>
        <dbReference type="ARBA" id="ARBA00022490"/>
    </source>
</evidence>
<dbReference type="GO" id="GO:0070042">
    <property type="term" value="F:rRNA (uridine-N3-)-methyltransferase activity"/>
    <property type="evidence" value="ECO:0007669"/>
    <property type="project" value="TreeGrafter"/>
</dbReference>
<name>A0AAD3D0E3_9STRA</name>
<keyword evidence="5" id="KW-0698">rRNA processing</keyword>
<dbReference type="CDD" id="cd18084">
    <property type="entry name" value="RsmE-like"/>
    <property type="match status" value="1"/>
</dbReference>
<dbReference type="InterPro" id="IPR029028">
    <property type="entry name" value="Alpha/beta_knot_MTases"/>
</dbReference>
<comment type="catalytic activity">
    <reaction evidence="10">
        <text>uridine(1498) in 16S rRNA + S-adenosyl-L-methionine = N(3)-methyluridine(1498) in 16S rRNA + S-adenosyl-L-homocysteine + H(+)</text>
        <dbReference type="Rhea" id="RHEA:42920"/>
        <dbReference type="Rhea" id="RHEA-COMP:10283"/>
        <dbReference type="Rhea" id="RHEA-COMP:10284"/>
        <dbReference type="ChEBI" id="CHEBI:15378"/>
        <dbReference type="ChEBI" id="CHEBI:57856"/>
        <dbReference type="ChEBI" id="CHEBI:59789"/>
        <dbReference type="ChEBI" id="CHEBI:65315"/>
        <dbReference type="ChEBI" id="CHEBI:74502"/>
        <dbReference type="EC" id="2.1.1.193"/>
    </reaction>
</comment>
<dbReference type="Gene3D" id="2.40.240.20">
    <property type="entry name" value="Hypothetical PUA domain-like, domain 1"/>
    <property type="match status" value="1"/>
</dbReference>
<dbReference type="InterPro" id="IPR046886">
    <property type="entry name" value="RsmE_MTase_dom"/>
</dbReference>
<feature type="domain" description="Ribosomal RNA small subunit methyltransferase E methyltransferase" evidence="13">
    <location>
        <begin position="157"/>
        <end position="196"/>
    </location>
</feature>
<feature type="chain" id="PRO_5042168917" description="16S rRNA (uracil(1498)-N(3))-methyltransferase" evidence="12">
    <location>
        <begin position="17"/>
        <end position="409"/>
    </location>
</feature>
<evidence type="ECO:0000256" key="5">
    <source>
        <dbReference type="ARBA" id="ARBA00022552"/>
    </source>
</evidence>
<comment type="function">
    <text evidence="9">Specifically methylates the N3 position of the uracil ring of uridine 1498 (m3U1498) in 16S rRNA. Acts on the fully assembled 30S ribosomal subunit.</text>
</comment>
<feature type="region of interest" description="Disordered" evidence="11">
    <location>
        <begin position="216"/>
        <end position="236"/>
    </location>
</feature>
<dbReference type="InterPro" id="IPR006700">
    <property type="entry name" value="RsmE"/>
</dbReference>
<evidence type="ECO:0000256" key="3">
    <source>
        <dbReference type="ARBA" id="ARBA00012328"/>
    </source>
</evidence>
<gene>
    <name evidence="14" type="ORF">CTEN210_10821</name>
</gene>
<keyword evidence="7" id="KW-0808">Transferase</keyword>
<evidence type="ECO:0000256" key="6">
    <source>
        <dbReference type="ARBA" id="ARBA00022603"/>
    </source>
</evidence>
<accession>A0AAD3D0E3</accession>
<dbReference type="Gene3D" id="3.40.1280.10">
    <property type="match status" value="1"/>
</dbReference>
<evidence type="ECO:0000256" key="8">
    <source>
        <dbReference type="ARBA" id="ARBA00022691"/>
    </source>
</evidence>
<evidence type="ECO:0000256" key="10">
    <source>
        <dbReference type="ARBA" id="ARBA00047944"/>
    </source>
</evidence>
<sequence>MKSIILLLFFTHGIKSVVGFAGSVSNSRKNEGSIRLNLSKDIIGDSEDYNSLPRLYVGNGTPNAASRSDVLQKDRNFALSSDQSHYLSKVMRVFSKKRKSPPLVRAFDGMNGEWLCEVVSPSQDINQGKKKKRSRDDSPLEAKCIKQLRVQTSSQMKPWLFFAPIKKQRAKIMVEKCTELGVDLFSPISTEYTDSSAIMACGVGNLDTGSFDEEDDPMSILYGNPSSSKSKKNSDTSDKLSMVALEAAEQSERLSVPKYVGTFVDNDEESDDVQTRSITEVTNLLSEWVLESRSASDDTGSSDYAVSLRGQQEHRILCICRERKEGSESVMPILNAVEKASMIGKDIAIVVGPEGGWSVDEESFFDKYCGLYPESIIGVSLGSNVLRAETASILALGAVALWSGSSDTD</sequence>
<evidence type="ECO:0000256" key="2">
    <source>
        <dbReference type="ARBA" id="ARBA00005528"/>
    </source>
</evidence>
<dbReference type="Pfam" id="PF04452">
    <property type="entry name" value="Methyltrans_RNA"/>
    <property type="match status" value="2"/>
</dbReference>